<dbReference type="PANTHER" id="PTHR31303">
    <property type="entry name" value="CTP-DEPENDENT DIACYLGLYCEROL KINASE 1"/>
    <property type="match status" value="1"/>
</dbReference>
<keyword evidence="1" id="KW-0472">Membrane</keyword>
<dbReference type="EMBL" id="HBFQ01042021">
    <property type="protein sequence ID" value="CAD8855337.1"/>
    <property type="molecule type" value="Transcribed_RNA"/>
</dbReference>
<protein>
    <recommendedName>
        <fullName evidence="3">Dolichol kinase</fullName>
    </recommendedName>
</protein>
<dbReference type="PANTHER" id="PTHR31303:SF1">
    <property type="entry name" value="CTP-DEPENDENT DIACYLGLYCEROL KINASE 1"/>
    <property type="match status" value="1"/>
</dbReference>
<accession>A0A7S1FAI7</accession>
<evidence type="ECO:0008006" key="3">
    <source>
        <dbReference type="Google" id="ProtNLM"/>
    </source>
</evidence>
<name>A0A7S1FAI7_NOCSC</name>
<evidence type="ECO:0000256" key="1">
    <source>
        <dbReference type="SAM" id="Phobius"/>
    </source>
</evidence>
<sequence length="290" mass="31794">MDTIVPSTSGVYCKEWATPVDSAPLPSATFLTGYMVTLTVSALILGISIRMLRRESLRALLRDAGVALKKVQQTSKEIERKTFHLAGLLVPLIYQVLLQYGFTQDFCVRIVWSITIVGCTADMMRIHVPFVQRNWPLKSILREKEQGQLCGGFYFALGCTLTIHFFEPVIAMTSIIYLVMGDMTAALVGRSFGKSIVALGIGPEGKKSVEGSTAMFAVCVVFGCSIFSQVHLREYAVILASLAATLVEVYEPFGINDNVSIPVLASVALTFGFARTYKCEPARSPLSWGR</sequence>
<feature type="transmembrane region" description="Helical" evidence="1">
    <location>
        <begin position="83"/>
        <end position="102"/>
    </location>
</feature>
<dbReference type="AlphaFoldDB" id="A0A7S1FAI7"/>
<feature type="transmembrane region" description="Helical" evidence="1">
    <location>
        <begin position="108"/>
        <end position="128"/>
    </location>
</feature>
<dbReference type="GO" id="GO:0004143">
    <property type="term" value="F:ATP-dependent diacylglycerol kinase activity"/>
    <property type="evidence" value="ECO:0007669"/>
    <property type="project" value="InterPro"/>
</dbReference>
<reference evidence="2" key="1">
    <citation type="submission" date="2021-01" db="EMBL/GenBank/DDBJ databases">
        <authorList>
            <person name="Corre E."/>
            <person name="Pelletier E."/>
            <person name="Niang G."/>
            <person name="Scheremetjew M."/>
            <person name="Finn R."/>
            <person name="Kale V."/>
            <person name="Holt S."/>
            <person name="Cochrane G."/>
            <person name="Meng A."/>
            <person name="Brown T."/>
            <person name="Cohen L."/>
        </authorList>
    </citation>
    <scope>NUCLEOTIDE SEQUENCE</scope>
</reference>
<evidence type="ECO:0000313" key="2">
    <source>
        <dbReference type="EMBL" id="CAD8855337.1"/>
    </source>
</evidence>
<proteinExistence type="predicted"/>
<feature type="transmembrane region" description="Helical" evidence="1">
    <location>
        <begin position="149"/>
        <end position="166"/>
    </location>
</feature>
<gene>
    <name evidence="2" type="ORF">NSCI0253_LOCUS29689</name>
</gene>
<keyword evidence="1" id="KW-0812">Transmembrane</keyword>
<feature type="transmembrane region" description="Helical" evidence="1">
    <location>
        <begin position="31"/>
        <end position="52"/>
    </location>
</feature>
<keyword evidence="1" id="KW-1133">Transmembrane helix</keyword>
<organism evidence="2">
    <name type="scientific">Noctiluca scintillans</name>
    <name type="common">Sea sparkle</name>
    <name type="synonym">Red tide dinoflagellate</name>
    <dbReference type="NCBI Taxonomy" id="2966"/>
    <lineage>
        <taxon>Eukaryota</taxon>
        <taxon>Sar</taxon>
        <taxon>Alveolata</taxon>
        <taxon>Dinophyceae</taxon>
        <taxon>Noctilucales</taxon>
        <taxon>Noctilucaceae</taxon>
        <taxon>Noctiluca</taxon>
    </lineage>
</organism>
<dbReference type="InterPro" id="IPR037997">
    <property type="entry name" value="Dgk1-like"/>
</dbReference>